<accession>A0A081RDE5</accession>
<evidence type="ECO:0000256" key="6">
    <source>
        <dbReference type="ARBA" id="ARBA00023014"/>
    </source>
</evidence>
<evidence type="ECO:0000256" key="2">
    <source>
        <dbReference type="ARBA" id="ARBA00022714"/>
    </source>
</evidence>
<feature type="domain" description="Rieske" evidence="7">
    <location>
        <begin position="47"/>
        <end position="155"/>
    </location>
</feature>
<dbReference type="Proteomes" id="UP000028411">
    <property type="component" value="Unassembled WGS sequence"/>
</dbReference>
<dbReference type="InterPro" id="IPR001663">
    <property type="entry name" value="Rng_hydr_dOase-A"/>
</dbReference>
<dbReference type="CDD" id="cd08882">
    <property type="entry name" value="RHO_alpha_C_MupW-like"/>
    <property type="match status" value="1"/>
</dbReference>
<dbReference type="Gene3D" id="3.90.380.10">
    <property type="entry name" value="Naphthalene 1,2-dioxygenase Alpha Subunit, Chain A, domain 1"/>
    <property type="match status" value="1"/>
</dbReference>
<dbReference type="Pfam" id="PF00848">
    <property type="entry name" value="Ring_hydroxyl_A"/>
    <property type="match status" value="1"/>
</dbReference>
<dbReference type="InterPro" id="IPR015879">
    <property type="entry name" value="Ring_hydroxy_dOase_asu_C_dom"/>
</dbReference>
<dbReference type="Pfam" id="PF00355">
    <property type="entry name" value="Rieske"/>
    <property type="match status" value="1"/>
</dbReference>
<dbReference type="PATRIC" id="fig|46429.4.peg.2480"/>
<dbReference type="GO" id="GO:0051537">
    <property type="term" value="F:2 iron, 2 sulfur cluster binding"/>
    <property type="evidence" value="ECO:0007669"/>
    <property type="project" value="UniProtKB-KW"/>
</dbReference>
<dbReference type="PANTHER" id="PTHR43756:SF5">
    <property type="entry name" value="CHOLINE MONOOXYGENASE, CHLOROPLASTIC"/>
    <property type="match status" value="1"/>
</dbReference>
<keyword evidence="2" id="KW-0001">2Fe-2S</keyword>
<gene>
    <name evidence="8" type="ORF">BV95_02502</name>
</gene>
<dbReference type="OrthoDB" id="7458380at2"/>
<dbReference type="PROSITE" id="PS51296">
    <property type="entry name" value="RIESKE"/>
    <property type="match status" value="1"/>
</dbReference>
<keyword evidence="3" id="KW-0479">Metal-binding</keyword>
<evidence type="ECO:0000256" key="4">
    <source>
        <dbReference type="ARBA" id="ARBA00023002"/>
    </source>
</evidence>
<dbReference type="RefSeq" id="WP_037452117.1">
    <property type="nucleotide sequence ID" value="NZ_JFHR01000026.1"/>
</dbReference>
<dbReference type="AlphaFoldDB" id="A0A081RDE5"/>
<name>A0A081RDE5_SPHCR</name>
<keyword evidence="5" id="KW-0408">Iron</keyword>
<evidence type="ECO:0000313" key="8">
    <source>
        <dbReference type="EMBL" id="KEQ53218.1"/>
    </source>
</evidence>
<dbReference type="SUPFAM" id="SSF50022">
    <property type="entry name" value="ISP domain"/>
    <property type="match status" value="1"/>
</dbReference>
<evidence type="ECO:0000256" key="1">
    <source>
        <dbReference type="ARBA" id="ARBA00001962"/>
    </source>
</evidence>
<dbReference type="InterPro" id="IPR036922">
    <property type="entry name" value="Rieske_2Fe-2S_sf"/>
</dbReference>
<dbReference type="Gene3D" id="2.102.10.10">
    <property type="entry name" value="Rieske [2Fe-2S] iron-sulphur domain"/>
    <property type="match status" value="1"/>
</dbReference>
<organism evidence="8 9">
    <name type="scientific">Sphingobium chlorophenolicum</name>
    <dbReference type="NCBI Taxonomy" id="46429"/>
    <lineage>
        <taxon>Bacteria</taxon>
        <taxon>Pseudomonadati</taxon>
        <taxon>Pseudomonadota</taxon>
        <taxon>Alphaproteobacteria</taxon>
        <taxon>Sphingomonadales</taxon>
        <taxon>Sphingomonadaceae</taxon>
        <taxon>Sphingobium</taxon>
    </lineage>
</organism>
<evidence type="ECO:0000256" key="3">
    <source>
        <dbReference type="ARBA" id="ARBA00022723"/>
    </source>
</evidence>
<sequence>MNQPVGALQPDVTRRKKAGPEDFIPKEDYVSRDFAHREQQRLWPRTWQMACREEEIPRVGDYVTYDLLDESIIVVRVAADRIAAYHNACQHRGRRLTDGCGHAARLFCRFHGWSWKLDGTIAHVVDRDNWDGSLKDEDIALPQVRVDRWGGFVFICMDENAEPLLDFLSPIPEVFRNYPFEKMRYRWYKRTGIDCNWKTALEAFNEGYHVQTTHSQLLPVHDDEALSFAEGRHGSYQLAPGRISLGERSPRLAGTKVDYRRNVRDFVLMLEEDLKASIPPHMAELAGRLVDELPEDATLLDVLVKYGQIAFEAAQERGIPFPSLTPEEMARAGADWHLFPNMVFLPAPDAMLAYRARPDRNDPERCIFEVYSLVLYPEGQEPPLERQEFSDWRDHDAWGLILTQDFENMTEVQRGMRSTGFTGSRTNPVQERSVSNFHRALREFIGA</sequence>
<dbReference type="CDD" id="cd03469">
    <property type="entry name" value="Rieske_RO_Alpha_N"/>
    <property type="match status" value="1"/>
</dbReference>
<dbReference type="eggNOG" id="COG4638">
    <property type="taxonomic scope" value="Bacteria"/>
</dbReference>
<evidence type="ECO:0000313" key="9">
    <source>
        <dbReference type="Proteomes" id="UP000028411"/>
    </source>
</evidence>
<dbReference type="PRINTS" id="PR00090">
    <property type="entry name" value="RNGDIOXGNASE"/>
</dbReference>
<evidence type="ECO:0000256" key="5">
    <source>
        <dbReference type="ARBA" id="ARBA00023004"/>
    </source>
</evidence>
<comment type="caution">
    <text evidence="8">The sequence shown here is derived from an EMBL/GenBank/DDBJ whole genome shotgun (WGS) entry which is preliminary data.</text>
</comment>
<dbReference type="InterPro" id="IPR017941">
    <property type="entry name" value="Rieske_2Fe-2S"/>
</dbReference>
<keyword evidence="4" id="KW-0560">Oxidoreductase</keyword>
<keyword evidence="6" id="KW-0411">Iron-sulfur</keyword>
<dbReference type="EMBL" id="JFHR01000026">
    <property type="protein sequence ID" value="KEQ53218.1"/>
    <property type="molecule type" value="Genomic_DNA"/>
</dbReference>
<dbReference type="SUPFAM" id="SSF55961">
    <property type="entry name" value="Bet v1-like"/>
    <property type="match status" value="1"/>
</dbReference>
<dbReference type="PANTHER" id="PTHR43756">
    <property type="entry name" value="CHOLINE MONOOXYGENASE, CHLOROPLASTIC"/>
    <property type="match status" value="1"/>
</dbReference>
<reference evidence="8 9" key="1">
    <citation type="submission" date="2014-02" db="EMBL/GenBank/DDBJ databases">
        <title>Whole genome sequence of Sphingobium chlorophenolicum NBRC 16172.</title>
        <authorList>
            <person name="Gan H.M."/>
            <person name="Gan H.Y."/>
            <person name="Chew T.H."/>
            <person name="Savka M.A."/>
        </authorList>
    </citation>
    <scope>NUCLEOTIDE SEQUENCE [LARGE SCALE GENOMIC DNA]</scope>
    <source>
        <strain evidence="8 9">NBRC 16172</strain>
    </source>
</reference>
<dbReference type="GO" id="GO:0005506">
    <property type="term" value="F:iron ion binding"/>
    <property type="evidence" value="ECO:0007669"/>
    <property type="project" value="InterPro"/>
</dbReference>
<evidence type="ECO:0000259" key="7">
    <source>
        <dbReference type="PROSITE" id="PS51296"/>
    </source>
</evidence>
<dbReference type="GO" id="GO:0016491">
    <property type="term" value="F:oxidoreductase activity"/>
    <property type="evidence" value="ECO:0007669"/>
    <property type="project" value="UniProtKB-KW"/>
</dbReference>
<proteinExistence type="predicted"/>
<protein>
    <submittedName>
        <fullName evidence="8">Rieske (2Fe-2S) iron-sulfur domain protein</fullName>
    </submittedName>
</protein>
<comment type="cofactor">
    <cofactor evidence="1">
        <name>Fe cation</name>
        <dbReference type="ChEBI" id="CHEBI:24875"/>
    </cofactor>
</comment>